<evidence type="ECO:0000256" key="42">
    <source>
        <dbReference type="PIRSR" id="PIRSR000459-2"/>
    </source>
</evidence>
<dbReference type="Pfam" id="PF00868">
    <property type="entry name" value="Transglut_N"/>
    <property type="match status" value="1"/>
</dbReference>
<dbReference type="PIRSF" id="PIRSF000459">
    <property type="entry name" value="TGM_EBP42"/>
    <property type="match status" value="1"/>
</dbReference>
<dbReference type="Proteomes" id="UP000472276">
    <property type="component" value="Unassembled WGS sequence"/>
</dbReference>
<evidence type="ECO:0000256" key="11">
    <source>
        <dbReference type="ARBA" id="ARBA00022525"/>
    </source>
</evidence>
<feature type="active site" evidence="41">
    <location>
        <position position="310"/>
    </location>
</feature>
<dbReference type="FunFam" id="3.90.260.10:FF:000001">
    <property type="entry name" value="Protein-glutamine gamma-glutamyltransferase 2"/>
    <property type="match status" value="1"/>
</dbReference>
<keyword evidence="12" id="KW-0272">Extracellular matrix</keyword>
<evidence type="ECO:0000256" key="2">
    <source>
        <dbReference type="ARBA" id="ARBA00004173"/>
    </source>
</evidence>
<dbReference type="InterPro" id="IPR036238">
    <property type="entry name" value="Transglutaminase_C_sf"/>
</dbReference>
<evidence type="ECO:0000256" key="14">
    <source>
        <dbReference type="ARBA" id="ARBA00022679"/>
    </source>
</evidence>
<keyword evidence="14" id="KW-0808">Transferase</keyword>
<feature type="binding site" evidence="42">
    <location>
        <position position="479"/>
    </location>
    <ligand>
        <name>Ca(2+)</name>
        <dbReference type="ChEBI" id="CHEBI:29108"/>
    </ligand>
</feature>
<evidence type="ECO:0000256" key="8">
    <source>
        <dbReference type="ARBA" id="ARBA00022454"/>
    </source>
</evidence>
<dbReference type="GO" id="GO:0005829">
    <property type="term" value="C:cytosol"/>
    <property type="evidence" value="ECO:0007669"/>
    <property type="project" value="UniProtKB-SubCell"/>
</dbReference>
<keyword evidence="18 42" id="KW-0106">Calcium</keyword>
<feature type="domain" description="Transglutaminase-like" evidence="43">
    <location>
        <begin position="302"/>
        <end position="393"/>
    </location>
</feature>
<dbReference type="GO" id="GO:0005525">
    <property type="term" value="F:GTP binding"/>
    <property type="evidence" value="ECO:0007669"/>
    <property type="project" value="UniProtKB-KW"/>
</dbReference>
<evidence type="ECO:0000256" key="36">
    <source>
        <dbReference type="ARBA" id="ARBA00043138"/>
    </source>
</evidence>
<evidence type="ECO:0000256" key="31">
    <source>
        <dbReference type="ARBA" id="ARBA00042099"/>
    </source>
</evidence>
<dbReference type="PANTHER" id="PTHR11590">
    <property type="entry name" value="PROTEIN-GLUTAMINE GAMMA-GLUTAMYLTRANSFERASE"/>
    <property type="match status" value="1"/>
</dbReference>
<evidence type="ECO:0000256" key="4">
    <source>
        <dbReference type="ARBA" id="ARBA00004286"/>
    </source>
</evidence>
<dbReference type="Gene3D" id="3.90.260.10">
    <property type="entry name" value="Transglutaminase-like"/>
    <property type="match status" value="1"/>
</dbReference>
<evidence type="ECO:0000256" key="35">
    <source>
        <dbReference type="ARBA" id="ARBA00043104"/>
    </source>
</evidence>
<evidence type="ECO:0000256" key="26">
    <source>
        <dbReference type="ARBA" id="ARBA00036876"/>
    </source>
</evidence>
<dbReference type="SUPFAM" id="SSF54001">
    <property type="entry name" value="Cysteine proteinases"/>
    <property type="match status" value="1"/>
</dbReference>
<evidence type="ECO:0000256" key="22">
    <source>
        <dbReference type="ARBA" id="ARBA00023242"/>
    </source>
</evidence>
<keyword evidence="21" id="KW-0472">Membrane</keyword>
<dbReference type="AlphaFoldDB" id="A0A668U3L4"/>
<keyword evidence="17" id="KW-0378">Hydrolase</keyword>
<dbReference type="EC" id="2.3.2.13" evidence="24"/>
<evidence type="ECO:0000256" key="28">
    <source>
        <dbReference type="ARBA" id="ARBA00040561"/>
    </source>
</evidence>
<dbReference type="InterPro" id="IPR050779">
    <property type="entry name" value="Transglutaminase"/>
</dbReference>
<dbReference type="GO" id="GO:0005694">
    <property type="term" value="C:chromosome"/>
    <property type="evidence" value="ECO:0007669"/>
    <property type="project" value="UniProtKB-SubCell"/>
</dbReference>
<dbReference type="GO" id="GO:0008233">
    <property type="term" value="F:peptidase activity"/>
    <property type="evidence" value="ECO:0007669"/>
    <property type="project" value="UniProtKB-KW"/>
</dbReference>
<comment type="catalytic activity">
    <reaction evidence="38">
        <text>L-glutaminyl-[protein] + histamine = 5-histaminyl-L-glutamyl-[protein] + NH4(+)</text>
        <dbReference type="Rhea" id="RHEA:66564"/>
        <dbReference type="Rhea" id="RHEA-COMP:10207"/>
        <dbReference type="Rhea" id="RHEA-COMP:17056"/>
        <dbReference type="ChEBI" id="CHEBI:28938"/>
        <dbReference type="ChEBI" id="CHEBI:30011"/>
        <dbReference type="ChEBI" id="CHEBI:58432"/>
        <dbReference type="ChEBI" id="CHEBI:167179"/>
    </reaction>
    <physiologicalReaction direction="left-to-right" evidence="38">
        <dbReference type="Rhea" id="RHEA:66565"/>
    </physiologicalReaction>
</comment>
<comment type="catalytic activity">
    <reaction evidence="39">
        <text>L-glutaminyl-[protein] + (R)-noradrenaline = 5-(R)-noradrenalinyl-L-glutamyl-[protein] + NH4(+)</text>
        <dbReference type="Rhea" id="RHEA:66560"/>
        <dbReference type="Rhea" id="RHEA-COMP:10207"/>
        <dbReference type="Rhea" id="RHEA-COMP:17054"/>
        <dbReference type="ChEBI" id="CHEBI:28938"/>
        <dbReference type="ChEBI" id="CHEBI:30011"/>
        <dbReference type="ChEBI" id="CHEBI:72587"/>
        <dbReference type="ChEBI" id="CHEBI:167178"/>
    </reaction>
    <physiologicalReaction direction="left-to-right" evidence="39">
        <dbReference type="Rhea" id="RHEA:66561"/>
    </physiologicalReaction>
</comment>
<dbReference type="Ensembl" id="ENSOABT00000035356.2">
    <property type="protein sequence ID" value="ENSOABP00000034399.1"/>
    <property type="gene ID" value="ENSOABG00000015468.2"/>
</dbReference>
<protein>
    <recommendedName>
        <fullName evidence="28">Protein-glutamine gamma-glutamyltransferase 2</fullName>
        <ecNumber evidence="24">2.3.2.13</ecNumber>
        <ecNumber evidence="27">3.5.1.44</ecNumber>
    </recommendedName>
    <alternativeName>
        <fullName evidence="31">Isopeptidase TGM2</fullName>
    </alternativeName>
    <alternativeName>
        <fullName evidence="33">Protein-glutamine deamidase TGM2</fullName>
    </alternativeName>
    <alternativeName>
        <fullName evidence="32">Protein-glutamine dopaminyltransferase TGM2</fullName>
    </alternativeName>
    <alternativeName>
        <fullName evidence="35">Protein-glutamine histaminyltransferase TGM2</fullName>
    </alternativeName>
    <alternativeName>
        <fullName evidence="36">Protein-glutamine noradrenalinyltransferase TGM2</fullName>
    </alternativeName>
    <alternativeName>
        <fullName evidence="34">Protein-glutamine serotonyltransferase TGM2</fullName>
    </alternativeName>
    <alternativeName>
        <fullName evidence="30">Tissue transglutaminase</fullName>
    </alternativeName>
    <alternativeName>
        <fullName evidence="29">Transglutaminase-2</fullName>
    </alternativeName>
</protein>
<evidence type="ECO:0000256" key="13">
    <source>
        <dbReference type="ARBA" id="ARBA00022670"/>
    </source>
</evidence>
<evidence type="ECO:0000256" key="6">
    <source>
        <dbReference type="ARBA" id="ARBA00004514"/>
    </source>
</evidence>
<feature type="binding site" evidence="42">
    <location>
        <position position="432"/>
    </location>
    <ligand>
        <name>Ca(2+)</name>
        <dbReference type="ChEBI" id="CHEBI:29108"/>
    </ligand>
</feature>
<keyword evidence="9" id="KW-1003">Cell membrane</keyword>
<comment type="similarity">
    <text evidence="7">Belongs to the transglutaminase superfamily. Transglutaminase family.</text>
</comment>
<dbReference type="GO" id="GO:0007399">
    <property type="term" value="P:nervous system development"/>
    <property type="evidence" value="ECO:0007669"/>
    <property type="project" value="UniProtKB-ARBA"/>
</dbReference>
<dbReference type="PANTHER" id="PTHR11590:SF6">
    <property type="entry name" value="PROTEIN-GLUTAMINE GAMMA-GLUTAMYLTRANSFERASE 2"/>
    <property type="match status" value="1"/>
</dbReference>
<evidence type="ECO:0000256" key="23">
    <source>
        <dbReference type="ARBA" id="ARBA00023315"/>
    </source>
</evidence>
<evidence type="ECO:0000256" key="20">
    <source>
        <dbReference type="ARBA" id="ARBA00023134"/>
    </source>
</evidence>
<feature type="active site" evidence="41">
    <location>
        <position position="390"/>
    </location>
</feature>
<comment type="catalytic activity">
    <reaction evidence="40">
        <text>L-glutaminyl-[protein] + dopamine = 5-dopaminyl-L-glutamyl-[protein] + NH4(+)</text>
        <dbReference type="Rhea" id="RHEA:66556"/>
        <dbReference type="Rhea" id="RHEA-COMP:10207"/>
        <dbReference type="Rhea" id="RHEA-COMP:17053"/>
        <dbReference type="ChEBI" id="CHEBI:28938"/>
        <dbReference type="ChEBI" id="CHEBI:30011"/>
        <dbReference type="ChEBI" id="CHEBI:59905"/>
        <dbReference type="ChEBI" id="CHEBI:167175"/>
    </reaction>
    <physiologicalReaction direction="left-to-right" evidence="40">
        <dbReference type="Rhea" id="RHEA:66557"/>
    </physiologicalReaction>
</comment>
<dbReference type="InterPro" id="IPR023608">
    <property type="entry name" value="Transglutaminase_animal"/>
</dbReference>
<comment type="cofactor">
    <cofactor evidence="42">
        <name>Ca(2+)</name>
        <dbReference type="ChEBI" id="CHEBI:29108"/>
    </cofactor>
    <text evidence="42">Binds 1 Ca(2+) ion per subunit.</text>
</comment>
<evidence type="ECO:0000256" key="19">
    <source>
        <dbReference type="ARBA" id="ARBA00023128"/>
    </source>
</evidence>
<keyword evidence="45" id="KW-1185">Reference proteome</keyword>
<evidence type="ECO:0000256" key="40">
    <source>
        <dbReference type="ARBA" id="ARBA00048365"/>
    </source>
</evidence>
<dbReference type="GO" id="GO:0005634">
    <property type="term" value="C:nucleus"/>
    <property type="evidence" value="ECO:0007669"/>
    <property type="project" value="UniProtKB-SubCell"/>
</dbReference>
<dbReference type="SUPFAM" id="SSF49309">
    <property type="entry name" value="Transglutaminase, two C-terminal domains"/>
    <property type="match status" value="2"/>
</dbReference>
<evidence type="ECO:0000256" key="7">
    <source>
        <dbReference type="ARBA" id="ARBA00005968"/>
    </source>
</evidence>
<keyword evidence="16" id="KW-0547">Nucleotide-binding</keyword>
<keyword evidence="20" id="KW-0342">GTP-binding</keyword>
<dbReference type="KEGG" id="oau:116318994"/>
<dbReference type="GO" id="GO:0005886">
    <property type="term" value="C:plasma membrane"/>
    <property type="evidence" value="ECO:0007669"/>
    <property type="project" value="UniProtKB-SubCell"/>
</dbReference>
<feature type="active site" evidence="41">
    <location>
        <position position="367"/>
    </location>
</feature>
<evidence type="ECO:0000256" key="1">
    <source>
        <dbReference type="ARBA" id="ARBA00004123"/>
    </source>
</evidence>
<keyword evidence="23" id="KW-0012">Acyltransferase</keyword>
<keyword evidence="8" id="KW-0158">Chromosome</keyword>
<dbReference type="GO" id="GO:0005739">
    <property type="term" value="C:mitochondrion"/>
    <property type="evidence" value="ECO:0007669"/>
    <property type="project" value="UniProtKB-SubCell"/>
</dbReference>
<evidence type="ECO:0000256" key="41">
    <source>
        <dbReference type="PIRSR" id="PIRSR000459-1"/>
    </source>
</evidence>
<proteinExistence type="inferred from homology"/>
<comment type="catalytic activity">
    <reaction evidence="37">
        <text>L-glutaminyl-[protein] + H2O = L-glutamyl-[protein] + NH4(+)</text>
        <dbReference type="Rhea" id="RHEA:16441"/>
        <dbReference type="Rhea" id="RHEA-COMP:10207"/>
        <dbReference type="Rhea" id="RHEA-COMP:10208"/>
        <dbReference type="ChEBI" id="CHEBI:15377"/>
        <dbReference type="ChEBI" id="CHEBI:28938"/>
        <dbReference type="ChEBI" id="CHEBI:29973"/>
        <dbReference type="ChEBI" id="CHEBI:30011"/>
        <dbReference type="EC" id="3.5.1.44"/>
    </reaction>
    <physiologicalReaction direction="left-to-right" evidence="37">
        <dbReference type="Rhea" id="RHEA:16442"/>
    </physiologicalReaction>
</comment>
<keyword evidence="11" id="KW-0964">Secreted</keyword>
<keyword evidence="22" id="KW-0539">Nucleus</keyword>
<comment type="subcellular location">
    <subcellularLocation>
        <location evidence="3">Cell membrane</location>
    </subcellularLocation>
    <subcellularLocation>
        <location evidence="4">Chromosome</location>
    </subcellularLocation>
    <subcellularLocation>
        <location evidence="6">Cytoplasm</location>
        <location evidence="6">Cytosol</location>
    </subcellularLocation>
    <subcellularLocation>
        <location evidence="2">Mitochondrion</location>
    </subcellularLocation>
    <subcellularLocation>
        <location evidence="1">Nucleus</location>
    </subcellularLocation>
    <subcellularLocation>
        <location evidence="5">Secreted</location>
        <location evidence="5">Extracellular space</location>
        <location evidence="5">Extracellular matrix</location>
    </subcellularLocation>
</comment>
<dbReference type="InterPro" id="IPR013808">
    <property type="entry name" value="Transglutaminase_AS"/>
</dbReference>
<dbReference type="SMART" id="SM00460">
    <property type="entry name" value="TGc"/>
    <property type="match status" value="1"/>
</dbReference>
<gene>
    <name evidence="44" type="primary">LOC116318994</name>
</gene>
<dbReference type="GO" id="GO:0046872">
    <property type="term" value="F:metal ion binding"/>
    <property type="evidence" value="ECO:0007669"/>
    <property type="project" value="UniProtKB-KW"/>
</dbReference>
<dbReference type="RefSeq" id="XP_031594057.2">
    <property type="nucleotide sequence ID" value="XM_031738197.2"/>
</dbReference>
<dbReference type="EC" id="3.5.1.44" evidence="27"/>
<accession>A0A668U3L4</accession>
<name>A0A668U3L4_OREAU</name>
<evidence type="ECO:0000256" key="16">
    <source>
        <dbReference type="ARBA" id="ARBA00022741"/>
    </source>
</evidence>
<evidence type="ECO:0000256" key="15">
    <source>
        <dbReference type="ARBA" id="ARBA00022723"/>
    </source>
</evidence>
<evidence type="ECO:0000256" key="18">
    <source>
        <dbReference type="ARBA" id="ARBA00022837"/>
    </source>
</evidence>
<evidence type="ECO:0000256" key="27">
    <source>
        <dbReference type="ARBA" id="ARBA00039019"/>
    </source>
</evidence>
<dbReference type="InterPro" id="IPR038765">
    <property type="entry name" value="Papain-like_cys_pep_sf"/>
</dbReference>
<sequence>MLQISPRSCYTVRSLTNKQQQLKCDFAEGRDTKPAADMSQVLDIERYDLDIKSNSRSHHTQLCGEERLIVRRGQPFNIILHLTAGSKDFKPGETGLTLIIETGPLPRKESDTKVTFSITDSTVDTDWSASATYDPSGNTLSLSISSSPDAPIGVYSLTLDQNGKKTSLGQFTLLFNAWCPRDAVYMHSETKRQEYVLAQHGQIYRGIHKRIKGTPWNFGQFEAGILDICLKILDENPKFVSDADKDCSARRNPIYVTRVLSAMINSNDDRGVLVGNWGKIEDGTHPGEWIGSGGILHQWAESGPVCYGQCWVFAAVACTVSRALGIPCRVVTNFGSAHDTDANLVIENLYDEDGKRISGGDSIWNFHVWVDSWMTRPDLGQKFDGWQTSDPTPQETSEGVFCCGPASLKAIKEGELTLKYDVPFIFAEVNADVVDLVLLSTGQFVKFSGSTKSVGCFISTKTVGSDDRRDITHQYKYAEGSKEERQVYEKAQHHNKLQQRGEKPGLHLKIKLADNMMVGSDFEVYAILTNNCMEARTCNFLFFARAVSYKGKQGDSCGVASDKVEVPSGEERRLSLKLEYESYGTAITSDRLIQLSAITIDKETIDFNKAEKTIVLDEPDIKIELLGEANINQSVMTKLTLLNPLPEQLQDCSFTVEGVSLTDSKPITAKIGAVGPKQEAKTTIEFIPTSAGPSVLLVNFDSDKLKNIKSFLNVVVKE</sequence>
<keyword evidence="15 42" id="KW-0479">Metal-binding</keyword>
<dbReference type="GO" id="GO:0003810">
    <property type="term" value="F:protein-glutamine gamma-glutamyltransferase activity"/>
    <property type="evidence" value="ECO:0007669"/>
    <property type="project" value="UniProtKB-EC"/>
</dbReference>
<dbReference type="Pfam" id="PF00927">
    <property type="entry name" value="Transglut_C"/>
    <property type="match status" value="2"/>
</dbReference>
<comment type="catalytic activity">
    <reaction evidence="26">
        <text>L-glutaminyl-[protein] + L-lysyl-[protein] = [protein]-L-lysyl-N(6)-5-L-glutamyl-[protein] + NH4(+)</text>
        <dbReference type="Rhea" id="RHEA:54816"/>
        <dbReference type="Rhea" id="RHEA-COMP:9752"/>
        <dbReference type="Rhea" id="RHEA-COMP:10207"/>
        <dbReference type="Rhea" id="RHEA-COMP:14005"/>
        <dbReference type="ChEBI" id="CHEBI:28938"/>
        <dbReference type="ChEBI" id="CHEBI:29969"/>
        <dbReference type="ChEBI" id="CHEBI:30011"/>
        <dbReference type="ChEBI" id="CHEBI:138370"/>
        <dbReference type="EC" id="2.3.2.13"/>
    </reaction>
    <physiologicalReaction direction="left-to-right" evidence="26">
        <dbReference type="Rhea" id="RHEA:54817"/>
    </physiologicalReaction>
</comment>
<reference evidence="44" key="2">
    <citation type="submission" date="2025-09" db="UniProtKB">
        <authorList>
            <consortium name="Ensembl"/>
        </authorList>
    </citation>
    <scope>IDENTIFICATION</scope>
</reference>
<evidence type="ECO:0000256" key="12">
    <source>
        <dbReference type="ARBA" id="ARBA00022530"/>
    </source>
</evidence>
<dbReference type="OMA" id="VGEWGEF"/>
<evidence type="ECO:0000256" key="33">
    <source>
        <dbReference type="ARBA" id="ARBA00042239"/>
    </source>
</evidence>
<dbReference type="InterPro" id="IPR002931">
    <property type="entry name" value="Transglutaminase-like"/>
</dbReference>
<dbReference type="InterPro" id="IPR013783">
    <property type="entry name" value="Ig-like_fold"/>
</dbReference>
<evidence type="ECO:0000256" key="30">
    <source>
        <dbReference type="ARBA" id="ARBA00041677"/>
    </source>
</evidence>
<comment type="catalytic activity">
    <reaction evidence="25">
        <text>L-glutaminyl-[protein] + serotonin = 5-serotonyl-L-glutamyl-[protein] + NH4(+)</text>
        <dbReference type="Rhea" id="RHEA:66552"/>
        <dbReference type="Rhea" id="RHEA-COMP:10207"/>
        <dbReference type="Rhea" id="RHEA-COMP:17052"/>
        <dbReference type="ChEBI" id="CHEBI:28938"/>
        <dbReference type="ChEBI" id="CHEBI:30011"/>
        <dbReference type="ChEBI" id="CHEBI:167174"/>
        <dbReference type="ChEBI" id="CHEBI:350546"/>
    </reaction>
    <physiologicalReaction direction="left-to-right" evidence="25">
        <dbReference type="Rhea" id="RHEA:66553"/>
    </physiologicalReaction>
</comment>
<evidence type="ECO:0000256" key="5">
    <source>
        <dbReference type="ARBA" id="ARBA00004498"/>
    </source>
</evidence>
<evidence type="ECO:0000256" key="9">
    <source>
        <dbReference type="ARBA" id="ARBA00022475"/>
    </source>
</evidence>
<evidence type="ECO:0000313" key="45">
    <source>
        <dbReference type="Proteomes" id="UP000472276"/>
    </source>
</evidence>
<dbReference type="SUPFAM" id="SSF81296">
    <property type="entry name" value="E set domains"/>
    <property type="match status" value="1"/>
</dbReference>
<evidence type="ECO:0000256" key="37">
    <source>
        <dbReference type="ARBA" id="ARBA00047868"/>
    </source>
</evidence>
<reference evidence="44" key="1">
    <citation type="submission" date="2025-08" db="UniProtKB">
        <authorList>
            <consortium name="Ensembl"/>
        </authorList>
    </citation>
    <scope>IDENTIFICATION</scope>
</reference>
<evidence type="ECO:0000256" key="24">
    <source>
        <dbReference type="ARBA" id="ARBA00024222"/>
    </source>
</evidence>
<dbReference type="InterPro" id="IPR014756">
    <property type="entry name" value="Ig_E-set"/>
</dbReference>
<dbReference type="Gene3D" id="2.60.40.10">
    <property type="entry name" value="Immunoglobulins"/>
    <property type="match status" value="3"/>
</dbReference>
<evidence type="ECO:0000256" key="39">
    <source>
        <dbReference type="ARBA" id="ARBA00048230"/>
    </source>
</evidence>
<keyword evidence="13" id="KW-0645">Protease</keyword>
<dbReference type="GO" id="GO:0050568">
    <property type="term" value="F:protein-glutamine glutaminase activity"/>
    <property type="evidence" value="ECO:0007669"/>
    <property type="project" value="UniProtKB-EC"/>
</dbReference>
<evidence type="ECO:0000313" key="44">
    <source>
        <dbReference type="Ensembl" id="ENSOABP00000034399.1"/>
    </source>
</evidence>
<evidence type="ECO:0000256" key="17">
    <source>
        <dbReference type="ARBA" id="ARBA00022801"/>
    </source>
</evidence>
<keyword evidence="19" id="KW-0496">Mitochondrion</keyword>
<evidence type="ECO:0000256" key="29">
    <source>
        <dbReference type="ARBA" id="ARBA00041650"/>
    </source>
</evidence>
<evidence type="ECO:0000256" key="32">
    <source>
        <dbReference type="ARBA" id="ARBA00042105"/>
    </source>
</evidence>
<dbReference type="GeneID" id="116318994"/>
<feature type="binding site" evidence="42">
    <location>
        <position position="484"/>
    </location>
    <ligand>
        <name>Ca(2+)</name>
        <dbReference type="ChEBI" id="CHEBI:29108"/>
    </ligand>
</feature>
<dbReference type="Pfam" id="PF01841">
    <property type="entry name" value="Transglut_core"/>
    <property type="match status" value="1"/>
</dbReference>
<feature type="binding site" evidence="42">
    <location>
        <position position="430"/>
    </location>
    <ligand>
        <name>Ca(2+)</name>
        <dbReference type="ChEBI" id="CHEBI:29108"/>
    </ligand>
</feature>
<evidence type="ECO:0000256" key="25">
    <source>
        <dbReference type="ARBA" id="ARBA00036377"/>
    </source>
</evidence>
<dbReference type="GO" id="GO:0006508">
    <property type="term" value="P:proteolysis"/>
    <property type="evidence" value="ECO:0007669"/>
    <property type="project" value="UniProtKB-KW"/>
</dbReference>
<evidence type="ECO:0000256" key="10">
    <source>
        <dbReference type="ARBA" id="ARBA00022490"/>
    </source>
</evidence>
<organism evidence="44 45">
    <name type="scientific">Oreochromis aureus</name>
    <name type="common">Israeli tilapia</name>
    <name type="synonym">Chromis aureus</name>
    <dbReference type="NCBI Taxonomy" id="47969"/>
    <lineage>
        <taxon>Eukaryota</taxon>
        <taxon>Metazoa</taxon>
        <taxon>Chordata</taxon>
        <taxon>Craniata</taxon>
        <taxon>Vertebrata</taxon>
        <taxon>Euteleostomi</taxon>
        <taxon>Actinopterygii</taxon>
        <taxon>Neopterygii</taxon>
        <taxon>Teleostei</taxon>
        <taxon>Neoteleostei</taxon>
        <taxon>Acanthomorphata</taxon>
        <taxon>Ovalentaria</taxon>
        <taxon>Cichlomorphae</taxon>
        <taxon>Cichliformes</taxon>
        <taxon>Cichlidae</taxon>
        <taxon>African cichlids</taxon>
        <taxon>Pseudocrenilabrinae</taxon>
        <taxon>Oreochromini</taxon>
        <taxon>Oreochromis</taxon>
    </lineage>
</organism>
<dbReference type="InterPro" id="IPR036985">
    <property type="entry name" value="Transglutaminase-like_sf"/>
</dbReference>
<evidence type="ECO:0000256" key="21">
    <source>
        <dbReference type="ARBA" id="ARBA00023136"/>
    </source>
</evidence>
<keyword evidence="10" id="KW-0963">Cytoplasm</keyword>
<dbReference type="FunFam" id="2.60.40.10:FF:000090">
    <property type="entry name" value="Protein-glutamine gamma-glutamyltransferase 2"/>
    <property type="match status" value="1"/>
</dbReference>
<evidence type="ECO:0000256" key="38">
    <source>
        <dbReference type="ARBA" id="ARBA00047876"/>
    </source>
</evidence>
<evidence type="ECO:0000256" key="34">
    <source>
        <dbReference type="ARBA" id="ARBA00042912"/>
    </source>
</evidence>
<dbReference type="PROSITE" id="PS00547">
    <property type="entry name" value="TRANSGLUTAMINASES"/>
    <property type="match status" value="1"/>
</dbReference>
<evidence type="ECO:0000256" key="3">
    <source>
        <dbReference type="ARBA" id="ARBA00004236"/>
    </source>
</evidence>
<dbReference type="InterPro" id="IPR008958">
    <property type="entry name" value="Transglutaminase_C"/>
</dbReference>
<evidence type="ECO:0000259" key="43">
    <source>
        <dbReference type="SMART" id="SM00460"/>
    </source>
</evidence>
<dbReference type="InterPro" id="IPR001102">
    <property type="entry name" value="Transglutaminase_N"/>
</dbReference>